<accession>A0A498HFN0</accession>
<comment type="caution">
    <text evidence="1">The sequence shown here is derived from an EMBL/GenBank/DDBJ whole genome shotgun (WGS) entry which is preliminary data.</text>
</comment>
<dbReference type="AlphaFoldDB" id="A0A498HFN0"/>
<gene>
    <name evidence="1" type="ORF">DVH24_007542</name>
</gene>
<sequence length="124" mass="14013">MAVVARIDEFHDHPNGDWAAMDEHWSTEQRTQRNRAITRTLHPESGEIYEKLKDLLTQVKSIVYIPNTGSVFHLSCGHGGKGSHGEHSRPESPIRVVKNLRMCDDWTAIVFVSLSPELPKGRLS</sequence>
<reference evidence="1 2" key="1">
    <citation type="submission" date="2018-10" db="EMBL/GenBank/DDBJ databases">
        <title>A high-quality apple genome assembly.</title>
        <authorList>
            <person name="Hu J."/>
        </authorList>
    </citation>
    <scope>NUCLEOTIDE SEQUENCE [LARGE SCALE GENOMIC DNA]</scope>
    <source>
        <strain evidence="2">cv. HFTH1</strain>
        <tissue evidence="1">Young leaf</tissue>
    </source>
</reference>
<dbReference type="Proteomes" id="UP000290289">
    <property type="component" value="Chromosome 16"/>
</dbReference>
<evidence type="ECO:0000313" key="1">
    <source>
        <dbReference type="EMBL" id="RXH70286.1"/>
    </source>
</evidence>
<name>A0A498HFN0_MALDO</name>
<evidence type="ECO:0000313" key="2">
    <source>
        <dbReference type="Proteomes" id="UP000290289"/>
    </source>
</evidence>
<dbReference type="EMBL" id="RDQH01000342">
    <property type="protein sequence ID" value="RXH70286.1"/>
    <property type="molecule type" value="Genomic_DNA"/>
</dbReference>
<organism evidence="1 2">
    <name type="scientific">Malus domestica</name>
    <name type="common">Apple</name>
    <name type="synonym">Pyrus malus</name>
    <dbReference type="NCBI Taxonomy" id="3750"/>
    <lineage>
        <taxon>Eukaryota</taxon>
        <taxon>Viridiplantae</taxon>
        <taxon>Streptophyta</taxon>
        <taxon>Embryophyta</taxon>
        <taxon>Tracheophyta</taxon>
        <taxon>Spermatophyta</taxon>
        <taxon>Magnoliopsida</taxon>
        <taxon>eudicotyledons</taxon>
        <taxon>Gunneridae</taxon>
        <taxon>Pentapetalae</taxon>
        <taxon>rosids</taxon>
        <taxon>fabids</taxon>
        <taxon>Rosales</taxon>
        <taxon>Rosaceae</taxon>
        <taxon>Amygdaloideae</taxon>
        <taxon>Maleae</taxon>
        <taxon>Malus</taxon>
    </lineage>
</organism>
<proteinExistence type="predicted"/>
<keyword evidence="2" id="KW-1185">Reference proteome</keyword>
<protein>
    <submittedName>
        <fullName evidence="1">Uncharacterized protein</fullName>
    </submittedName>
</protein>